<dbReference type="OMA" id="LAGCCEY"/>
<dbReference type="InterPro" id="IPR006179">
    <property type="entry name" value="5_nucleotidase/apyrase"/>
</dbReference>
<dbReference type="EMBL" id="JH767165">
    <property type="protein sequence ID" value="EQC32119.1"/>
    <property type="molecule type" value="Genomic_DNA"/>
</dbReference>
<reference evidence="1 2" key="1">
    <citation type="submission" date="2012-04" db="EMBL/GenBank/DDBJ databases">
        <title>The Genome Sequence of Saprolegnia declina VS20.</title>
        <authorList>
            <consortium name="The Broad Institute Genome Sequencing Platform"/>
            <person name="Russ C."/>
            <person name="Nusbaum C."/>
            <person name="Tyler B."/>
            <person name="van West P."/>
            <person name="Dieguez-Uribeondo J."/>
            <person name="de Bruijn I."/>
            <person name="Tripathy S."/>
            <person name="Jiang R."/>
            <person name="Young S.K."/>
            <person name="Zeng Q."/>
            <person name="Gargeya S."/>
            <person name="Fitzgerald M."/>
            <person name="Haas B."/>
            <person name="Abouelleil A."/>
            <person name="Alvarado L."/>
            <person name="Arachchi H.M."/>
            <person name="Berlin A."/>
            <person name="Chapman S.B."/>
            <person name="Goldberg J."/>
            <person name="Griggs A."/>
            <person name="Gujja S."/>
            <person name="Hansen M."/>
            <person name="Howarth C."/>
            <person name="Imamovic A."/>
            <person name="Larimer J."/>
            <person name="McCowen C."/>
            <person name="Montmayeur A."/>
            <person name="Murphy C."/>
            <person name="Neiman D."/>
            <person name="Pearson M."/>
            <person name="Priest M."/>
            <person name="Roberts A."/>
            <person name="Saif S."/>
            <person name="Shea T."/>
            <person name="Sisk P."/>
            <person name="Sykes S."/>
            <person name="Wortman J."/>
            <person name="Nusbaum C."/>
            <person name="Birren B."/>
        </authorList>
    </citation>
    <scope>NUCLEOTIDE SEQUENCE [LARGE SCALE GENOMIC DNA]</scope>
    <source>
        <strain evidence="1 2">VS20</strain>
    </source>
</reference>
<dbReference type="Gene3D" id="3.60.21.10">
    <property type="match status" value="1"/>
</dbReference>
<protein>
    <recommendedName>
        <fullName evidence="3">Calcineurin-like phosphoesterase domain-containing protein</fullName>
    </recommendedName>
</protein>
<dbReference type="AlphaFoldDB" id="T0Q2Q6"/>
<evidence type="ECO:0000313" key="2">
    <source>
        <dbReference type="Proteomes" id="UP000030762"/>
    </source>
</evidence>
<dbReference type="GO" id="GO:0016787">
    <property type="term" value="F:hydrolase activity"/>
    <property type="evidence" value="ECO:0007669"/>
    <property type="project" value="InterPro"/>
</dbReference>
<dbReference type="OrthoDB" id="10252235at2759"/>
<dbReference type="RefSeq" id="XP_008614521.1">
    <property type="nucleotide sequence ID" value="XM_008616299.1"/>
</dbReference>
<dbReference type="GO" id="GO:0009166">
    <property type="term" value="P:nucleotide catabolic process"/>
    <property type="evidence" value="ECO:0007669"/>
    <property type="project" value="InterPro"/>
</dbReference>
<dbReference type="VEuPathDB" id="FungiDB:SDRG_10315"/>
<keyword evidence="2" id="KW-1185">Reference proteome</keyword>
<dbReference type="SUPFAM" id="SSF56300">
    <property type="entry name" value="Metallo-dependent phosphatases"/>
    <property type="match status" value="1"/>
</dbReference>
<dbReference type="InterPro" id="IPR029052">
    <property type="entry name" value="Metallo-depent_PP-like"/>
</dbReference>
<sequence length="154" mass="17113">MSPSLWSGQFKGLQMIEAHNALGVDFACLGNHEFDFGIDAFLNVSAASKFPWLNVNAYEASTKKLLRGTQPYAIKKFNATTMGTMKIGAFGVMYDMQDTSKGMYWTDPITASKEAVKALREVEKVDMVIALTHQFLDDDNRFSQLVKGVDMEPA</sequence>
<evidence type="ECO:0008006" key="3">
    <source>
        <dbReference type="Google" id="ProtNLM"/>
    </source>
</evidence>
<dbReference type="eggNOG" id="KOG4419">
    <property type="taxonomic scope" value="Eukaryota"/>
</dbReference>
<name>T0Q2Q6_SAPDV</name>
<evidence type="ECO:0000313" key="1">
    <source>
        <dbReference type="EMBL" id="EQC32119.1"/>
    </source>
</evidence>
<accession>T0Q2Q6</accession>
<organism evidence="1 2">
    <name type="scientific">Saprolegnia diclina (strain VS20)</name>
    <dbReference type="NCBI Taxonomy" id="1156394"/>
    <lineage>
        <taxon>Eukaryota</taxon>
        <taxon>Sar</taxon>
        <taxon>Stramenopiles</taxon>
        <taxon>Oomycota</taxon>
        <taxon>Saprolegniomycetes</taxon>
        <taxon>Saprolegniales</taxon>
        <taxon>Saprolegniaceae</taxon>
        <taxon>Saprolegnia</taxon>
    </lineage>
</organism>
<dbReference type="PANTHER" id="PTHR11575">
    <property type="entry name" value="5'-NUCLEOTIDASE-RELATED"/>
    <property type="match status" value="1"/>
</dbReference>
<dbReference type="GeneID" id="19951042"/>
<dbReference type="STRING" id="1156394.T0Q2Q6"/>
<dbReference type="Proteomes" id="UP000030762">
    <property type="component" value="Unassembled WGS sequence"/>
</dbReference>
<gene>
    <name evidence="1" type="ORF">SDRG_10315</name>
</gene>
<dbReference type="InParanoid" id="T0Q2Q6"/>
<dbReference type="PANTHER" id="PTHR11575:SF48">
    <property type="entry name" value="5'-NUCLEOTIDASE"/>
    <property type="match status" value="1"/>
</dbReference>
<proteinExistence type="predicted"/>